<dbReference type="InterPro" id="IPR042226">
    <property type="entry name" value="eFR1_2_sf"/>
</dbReference>
<organism evidence="2 3">
    <name type="scientific">Saccharothrix mutabilis subsp. mutabilis</name>
    <dbReference type="NCBI Taxonomy" id="66855"/>
    <lineage>
        <taxon>Bacteria</taxon>
        <taxon>Bacillati</taxon>
        <taxon>Actinomycetota</taxon>
        <taxon>Actinomycetes</taxon>
        <taxon>Pseudonocardiales</taxon>
        <taxon>Pseudonocardiaceae</taxon>
        <taxon>Saccharothrix</taxon>
    </lineage>
</organism>
<dbReference type="InterPro" id="IPR029064">
    <property type="entry name" value="Ribosomal_eL30-like_sf"/>
</dbReference>
<accession>A0ABN0UAC5</accession>
<evidence type="ECO:0008006" key="4">
    <source>
        <dbReference type="Google" id="ProtNLM"/>
    </source>
</evidence>
<keyword evidence="3" id="KW-1185">Reference proteome</keyword>
<reference evidence="2 3" key="1">
    <citation type="journal article" date="2019" name="Int. J. Syst. Evol. Microbiol.">
        <title>The Global Catalogue of Microorganisms (GCM) 10K type strain sequencing project: providing services to taxonomists for standard genome sequencing and annotation.</title>
        <authorList>
            <consortium name="The Broad Institute Genomics Platform"/>
            <consortium name="The Broad Institute Genome Sequencing Center for Infectious Disease"/>
            <person name="Wu L."/>
            <person name="Ma J."/>
        </authorList>
    </citation>
    <scope>NUCLEOTIDE SEQUENCE [LARGE SCALE GENOMIC DNA]</scope>
    <source>
        <strain evidence="2 3">JCM 3380</strain>
    </source>
</reference>
<dbReference type="Pfam" id="PF18844">
    <property type="entry name" value="baeRF_family2"/>
    <property type="match status" value="1"/>
</dbReference>
<gene>
    <name evidence="2" type="ORF">GCM10010492_48860</name>
</gene>
<dbReference type="Gene3D" id="3.30.420.60">
    <property type="entry name" value="eRF1 domain 2"/>
    <property type="match status" value="1"/>
</dbReference>
<evidence type="ECO:0000256" key="1">
    <source>
        <dbReference type="SAM" id="MobiDB-lite"/>
    </source>
</evidence>
<dbReference type="SUPFAM" id="SSF53137">
    <property type="entry name" value="Translational machinery components"/>
    <property type="match status" value="1"/>
</dbReference>
<dbReference type="Gene3D" id="3.30.1330.30">
    <property type="match status" value="1"/>
</dbReference>
<dbReference type="SUPFAM" id="SSF55315">
    <property type="entry name" value="L30e-like"/>
    <property type="match status" value="1"/>
</dbReference>
<dbReference type="Proteomes" id="UP001500416">
    <property type="component" value="Unassembled WGS sequence"/>
</dbReference>
<proteinExistence type="predicted"/>
<comment type="caution">
    <text evidence="2">The sequence shown here is derived from an EMBL/GenBank/DDBJ whole genome shotgun (WGS) entry which is preliminary data.</text>
</comment>
<feature type="region of interest" description="Disordered" evidence="1">
    <location>
        <begin position="132"/>
        <end position="153"/>
    </location>
</feature>
<evidence type="ECO:0000313" key="3">
    <source>
        <dbReference type="Proteomes" id="UP001500416"/>
    </source>
</evidence>
<dbReference type="EMBL" id="BAAABU010000012">
    <property type="protein sequence ID" value="GAA0243834.1"/>
    <property type="molecule type" value="Genomic_DNA"/>
</dbReference>
<evidence type="ECO:0000313" key="2">
    <source>
        <dbReference type="EMBL" id="GAA0243834.1"/>
    </source>
</evidence>
<name>A0ABN0UAC5_9PSEU</name>
<protein>
    <recommendedName>
        <fullName evidence="4">Peptide chain release factor 2</fullName>
    </recommendedName>
</protein>
<sequence length="358" mass="38396">MGEVLRERGPFASVYLDASHDTEDAAKALELRWRGLRDDLARQGADEETLRAMDAAAREPAVGKAGRALIAAGGRLLLDRPLPRPPAADSARWSRRPNLLPLASLIEPQVPHVVVVADRAGADLHAHDGRVETSTEVRGDQHPLHKVGGGGWSHKRMQNAVEETAQRNAARVAEAAETLVEGLNAPLLILGGEVQARAAVREELSQRCRDVLVEVEGASLADGADDEAFDAAVRSLVAQHRYSREHEVVERFTAESNRDGGLAVQGMEKVVAALREANVAALLIANRTPLGDRMVFAGDDPAQVAVRESDLRALGVDHVERQPADEVLTTAAGVTGAEVVITDEARLWEGVGALLRHT</sequence>
<dbReference type="InterPro" id="IPR040701">
    <property type="entry name" value="Bact_RF_family2"/>
</dbReference>
<feature type="compositionally biased region" description="Basic and acidic residues" evidence="1">
    <location>
        <begin position="132"/>
        <end position="143"/>
    </location>
</feature>